<dbReference type="GO" id="GO:0000287">
    <property type="term" value="F:magnesium ion binding"/>
    <property type="evidence" value="ECO:0007669"/>
    <property type="project" value="UniProtKB-UniRule"/>
</dbReference>
<feature type="binding site" evidence="8">
    <location>
        <position position="304"/>
    </location>
    <ligand>
        <name>GTP</name>
        <dbReference type="ChEBI" id="CHEBI:37565"/>
    </ligand>
</feature>
<dbReference type="InterPro" id="IPR042110">
    <property type="entry name" value="Adenylosuccinate_synth_dom2"/>
</dbReference>
<dbReference type="GO" id="GO:0046040">
    <property type="term" value="P:IMP metabolic process"/>
    <property type="evidence" value="ECO:0007669"/>
    <property type="project" value="TreeGrafter"/>
</dbReference>
<keyword evidence="7 8" id="KW-0342">GTP-binding</keyword>
<evidence type="ECO:0000313" key="12">
    <source>
        <dbReference type="Proteomes" id="UP000237846"/>
    </source>
</evidence>
<dbReference type="UniPathway" id="UPA00075">
    <property type="reaction ID" value="UER00335"/>
</dbReference>
<feature type="active site" description="Proton acceptor" evidence="8">
    <location>
        <position position="13"/>
    </location>
</feature>
<comment type="subunit">
    <text evidence="1 8">Homodimer.</text>
</comment>
<dbReference type="GO" id="GO:0004019">
    <property type="term" value="F:adenylosuccinate synthase activity"/>
    <property type="evidence" value="ECO:0007669"/>
    <property type="project" value="UniProtKB-UniRule"/>
</dbReference>
<comment type="subcellular location">
    <subcellularLocation>
        <location evidence="8">Cytoplasm</location>
    </subcellularLocation>
</comment>
<evidence type="ECO:0000256" key="10">
    <source>
        <dbReference type="RuleBase" id="RU000520"/>
    </source>
</evidence>
<dbReference type="InterPro" id="IPR018220">
    <property type="entry name" value="Adenylosuccin_syn_GTP-bd"/>
</dbReference>
<dbReference type="CDD" id="cd03108">
    <property type="entry name" value="AdSS"/>
    <property type="match status" value="1"/>
</dbReference>
<evidence type="ECO:0000256" key="5">
    <source>
        <dbReference type="ARBA" id="ARBA00022755"/>
    </source>
</evidence>
<dbReference type="HAMAP" id="MF_00011">
    <property type="entry name" value="Adenylosucc_synth"/>
    <property type="match status" value="1"/>
</dbReference>
<sequence length="427" mass="46187">MPAITLIGAQWGDEGKGKATDLVGDRVDYVVRYQGGNNAGHTVVIGDQHYALHLLPSGVLSPEVVPVIGPGVVIDPGVLFGEIEGLQARGVSCERLLISANAHLIMPYHRALDKVSERFLGKAKIGTTGRGIGPTYADKIARIGVRVQDLFDPGILRQKLELALRDKNQVLTKVYNRRGIEIDAVLEEYVGYGERLRPFVADTTLVLNRALDAGKTVFLEGSQGTLLDIDHGTYPFVTSSSPTAGGACAGAGIGPTRITKVIGILKAYTTRVGAGPFPTELLDEMGERLRSVGGEYGVTTGRNRRCGWFDAVIARYATRVNGITDFFLTKLDVLSGLERVPVCVAYEADGERTDEMPLTQTAFHHAKPVYEYLEGWSEDISGVRDFAELPKNAQVYVRTLEEMAGARISAIGVGPGREQTLELHTLV</sequence>
<dbReference type="PROSITE" id="PS00513">
    <property type="entry name" value="ADENYLOSUCCIN_SYN_2"/>
    <property type="match status" value="1"/>
</dbReference>
<evidence type="ECO:0000256" key="3">
    <source>
        <dbReference type="ARBA" id="ARBA00022723"/>
    </source>
</evidence>
<reference evidence="11 12" key="1">
    <citation type="submission" date="2018-03" db="EMBL/GenBank/DDBJ databases">
        <title>Genomic Encyclopedia of Archaeal and Bacterial Type Strains, Phase II (KMG-II): from individual species to whole genera.</title>
        <authorList>
            <person name="Goeker M."/>
        </authorList>
    </citation>
    <scope>NUCLEOTIDE SEQUENCE [LARGE SCALE GENOMIC DNA]</scope>
    <source>
        <strain evidence="11 12">DSM 45601</strain>
    </source>
</reference>
<feature type="active site" evidence="9">
    <location>
        <position position="139"/>
    </location>
</feature>
<comment type="function">
    <text evidence="8">Plays an important role in the de novo pathway of purine nucleotide biosynthesis. Catalyzes the first committed step in the biosynthesis of AMP from IMP.</text>
</comment>
<keyword evidence="8" id="KW-0963">Cytoplasm</keyword>
<feature type="binding site" evidence="8">
    <location>
        <position position="13"/>
    </location>
    <ligand>
        <name>Mg(2+)</name>
        <dbReference type="ChEBI" id="CHEBI:18420"/>
    </ligand>
</feature>
<feature type="binding site" description="in other chain" evidence="8">
    <location>
        <position position="302"/>
    </location>
    <ligand>
        <name>IMP</name>
        <dbReference type="ChEBI" id="CHEBI:58053"/>
        <note>ligand shared between dimeric partners</note>
    </ligand>
</feature>
<dbReference type="NCBIfam" id="TIGR00184">
    <property type="entry name" value="purA"/>
    <property type="match status" value="1"/>
</dbReference>
<feature type="binding site" description="in other chain" evidence="8">
    <location>
        <begin position="13"/>
        <end position="16"/>
    </location>
    <ligand>
        <name>IMP</name>
        <dbReference type="ChEBI" id="CHEBI:58053"/>
        <note>ligand shared between dimeric partners</note>
    </ligand>
</feature>
<keyword evidence="4 8" id="KW-0547">Nucleotide-binding</keyword>
<dbReference type="FunFam" id="3.90.170.10:FF:000001">
    <property type="entry name" value="Adenylosuccinate synthetase"/>
    <property type="match status" value="1"/>
</dbReference>
<proteinExistence type="inferred from homology"/>
<feature type="binding site" evidence="8">
    <location>
        <begin position="40"/>
        <end position="42"/>
    </location>
    <ligand>
        <name>GTP</name>
        <dbReference type="ChEBI" id="CHEBI:37565"/>
    </ligand>
</feature>
<feature type="binding site" evidence="8">
    <location>
        <begin position="412"/>
        <end position="414"/>
    </location>
    <ligand>
        <name>GTP</name>
        <dbReference type="ChEBI" id="CHEBI:37565"/>
    </ligand>
</feature>
<dbReference type="NCBIfam" id="NF002223">
    <property type="entry name" value="PRK01117.1"/>
    <property type="match status" value="1"/>
</dbReference>
<feature type="binding site" description="in other chain" evidence="8">
    <location>
        <position position="238"/>
    </location>
    <ligand>
        <name>IMP</name>
        <dbReference type="ChEBI" id="CHEBI:58053"/>
        <note>ligand shared between dimeric partners</note>
    </ligand>
</feature>
<dbReference type="InterPro" id="IPR042109">
    <property type="entry name" value="Adenylosuccinate_synth_dom1"/>
</dbReference>
<comment type="similarity">
    <text evidence="8 10">Belongs to the adenylosuccinate synthetase family.</text>
</comment>
<dbReference type="EMBL" id="PVZC01000002">
    <property type="protein sequence ID" value="PRY00978.1"/>
    <property type="molecule type" value="Genomic_DNA"/>
</dbReference>
<feature type="binding site" description="in other chain" evidence="8">
    <location>
        <position position="223"/>
    </location>
    <ligand>
        <name>IMP</name>
        <dbReference type="ChEBI" id="CHEBI:58053"/>
        <note>ligand shared between dimeric partners</note>
    </ligand>
</feature>
<dbReference type="InterPro" id="IPR042111">
    <property type="entry name" value="Adenylosuccinate_synth_dom3"/>
</dbReference>
<evidence type="ECO:0000256" key="8">
    <source>
        <dbReference type="HAMAP-Rule" id="MF_00011"/>
    </source>
</evidence>
<dbReference type="Gene3D" id="1.10.300.10">
    <property type="entry name" value="Adenylosuccinate Synthetase, subunit A, domain 2"/>
    <property type="match status" value="1"/>
</dbReference>
<dbReference type="PROSITE" id="PS01266">
    <property type="entry name" value="ADENYLOSUCCIN_SYN_1"/>
    <property type="match status" value="1"/>
</dbReference>
<dbReference type="Pfam" id="PF00709">
    <property type="entry name" value="Adenylsucc_synt"/>
    <property type="match status" value="1"/>
</dbReference>
<feature type="binding site" evidence="8">
    <location>
        <begin position="12"/>
        <end position="18"/>
    </location>
    <ligand>
        <name>GTP</name>
        <dbReference type="ChEBI" id="CHEBI:37565"/>
    </ligand>
</feature>
<dbReference type="InterPro" id="IPR033128">
    <property type="entry name" value="Adenylosuccin_syn_Lys_AS"/>
</dbReference>
<evidence type="ECO:0000256" key="1">
    <source>
        <dbReference type="ARBA" id="ARBA00011738"/>
    </source>
</evidence>
<feature type="binding site" description="in other chain" evidence="8">
    <location>
        <position position="128"/>
    </location>
    <ligand>
        <name>IMP</name>
        <dbReference type="ChEBI" id="CHEBI:58053"/>
        <note>ligand shared between dimeric partners</note>
    </ligand>
</feature>
<dbReference type="GO" id="GO:0005525">
    <property type="term" value="F:GTP binding"/>
    <property type="evidence" value="ECO:0007669"/>
    <property type="project" value="UniProtKB-UniRule"/>
</dbReference>
<gene>
    <name evidence="8" type="primary">purA</name>
    <name evidence="11" type="ORF">CLV72_102611</name>
</gene>
<evidence type="ECO:0000256" key="7">
    <source>
        <dbReference type="ARBA" id="ARBA00023134"/>
    </source>
</evidence>
<dbReference type="PANTHER" id="PTHR11846">
    <property type="entry name" value="ADENYLOSUCCINATE SYNTHETASE"/>
    <property type="match status" value="1"/>
</dbReference>
<feature type="binding site" evidence="8">
    <location>
        <position position="142"/>
    </location>
    <ligand>
        <name>IMP</name>
        <dbReference type="ChEBI" id="CHEBI:58053"/>
        <note>ligand shared between dimeric partners</note>
    </ligand>
</feature>
<dbReference type="PANTHER" id="PTHR11846:SF0">
    <property type="entry name" value="ADENYLOSUCCINATE SYNTHETASE"/>
    <property type="match status" value="1"/>
</dbReference>
<dbReference type="Gene3D" id="3.90.170.10">
    <property type="entry name" value="Adenylosuccinate Synthetase, subunit A, domain 3"/>
    <property type="match status" value="1"/>
</dbReference>
<name>A0A2T0QAR0_9ACTN</name>
<organism evidence="11 12">
    <name type="scientific">Allonocardiopsis opalescens</name>
    <dbReference type="NCBI Taxonomy" id="1144618"/>
    <lineage>
        <taxon>Bacteria</taxon>
        <taxon>Bacillati</taxon>
        <taxon>Actinomycetota</taxon>
        <taxon>Actinomycetes</taxon>
        <taxon>Streptosporangiales</taxon>
        <taxon>Allonocardiopsis</taxon>
    </lineage>
</organism>
<keyword evidence="2 8" id="KW-0436">Ligase</keyword>
<feature type="binding site" description="in other chain" evidence="8">
    <location>
        <begin position="38"/>
        <end position="41"/>
    </location>
    <ligand>
        <name>IMP</name>
        <dbReference type="ChEBI" id="CHEBI:58053"/>
        <note>ligand shared between dimeric partners</note>
    </ligand>
</feature>
<comment type="catalytic activity">
    <reaction evidence="8 10">
        <text>IMP + L-aspartate + GTP = N(6)-(1,2-dicarboxyethyl)-AMP + GDP + phosphate + 2 H(+)</text>
        <dbReference type="Rhea" id="RHEA:15753"/>
        <dbReference type="ChEBI" id="CHEBI:15378"/>
        <dbReference type="ChEBI" id="CHEBI:29991"/>
        <dbReference type="ChEBI" id="CHEBI:37565"/>
        <dbReference type="ChEBI" id="CHEBI:43474"/>
        <dbReference type="ChEBI" id="CHEBI:57567"/>
        <dbReference type="ChEBI" id="CHEBI:58053"/>
        <dbReference type="ChEBI" id="CHEBI:58189"/>
        <dbReference type="EC" id="6.3.4.4"/>
    </reaction>
</comment>
<keyword evidence="12" id="KW-1185">Reference proteome</keyword>
<feature type="active site" description="Proton donor" evidence="8">
    <location>
        <position position="41"/>
    </location>
</feature>
<dbReference type="RefSeq" id="WP_106243325.1">
    <property type="nucleotide sequence ID" value="NZ_PVZC01000002.1"/>
</dbReference>
<dbReference type="Proteomes" id="UP000237846">
    <property type="component" value="Unassembled WGS sequence"/>
</dbReference>
<dbReference type="AlphaFoldDB" id="A0A2T0QAR0"/>
<evidence type="ECO:0000256" key="6">
    <source>
        <dbReference type="ARBA" id="ARBA00022842"/>
    </source>
</evidence>
<dbReference type="EC" id="6.3.4.4" evidence="8 10"/>
<evidence type="ECO:0000256" key="9">
    <source>
        <dbReference type="PROSITE-ProRule" id="PRU10134"/>
    </source>
</evidence>
<evidence type="ECO:0000256" key="4">
    <source>
        <dbReference type="ARBA" id="ARBA00022741"/>
    </source>
</evidence>
<keyword evidence="6 8" id="KW-0460">Magnesium</keyword>
<dbReference type="OrthoDB" id="9807553at2"/>
<protein>
    <recommendedName>
        <fullName evidence="8 10">Adenylosuccinate synthetase</fullName>
        <shortName evidence="8">AMPSase</shortName>
        <shortName evidence="8">AdSS</shortName>
        <ecNumber evidence="8 10">6.3.4.4</ecNumber>
    </recommendedName>
    <alternativeName>
        <fullName evidence="8">IMP--aspartate ligase</fullName>
    </alternativeName>
</protein>
<dbReference type="FunFam" id="1.10.300.10:FF:000001">
    <property type="entry name" value="Adenylosuccinate synthetase"/>
    <property type="match status" value="1"/>
</dbReference>
<dbReference type="GO" id="GO:0044208">
    <property type="term" value="P:'de novo' AMP biosynthetic process"/>
    <property type="evidence" value="ECO:0007669"/>
    <property type="project" value="UniProtKB-UniRule"/>
</dbReference>
<dbReference type="InterPro" id="IPR027417">
    <property type="entry name" value="P-loop_NTPase"/>
</dbReference>
<comment type="pathway">
    <text evidence="8 10">Purine metabolism; AMP biosynthesis via de novo pathway; AMP from IMP: step 1/2.</text>
</comment>
<feature type="binding site" evidence="8">
    <location>
        <begin position="298"/>
        <end position="304"/>
    </location>
    <ligand>
        <name>substrate</name>
    </ligand>
</feature>
<accession>A0A2T0QAR0</accession>
<keyword evidence="3 8" id="KW-0479">Metal-binding</keyword>
<dbReference type="Gene3D" id="3.40.440.10">
    <property type="entry name" value="Adenylosuccinate Synthetase, subunit A, domain 1"/>
    <property type="match status" value="1"/>
</dbReference>
<evidence type="ECO:0000256" key="2">
    <source>
        <dbReference type="ARBA" id="ARBA00022598"/>
    </source>
</evidence>
<feature type="binding site" evidence="8">
    <location>
        <position position="40"/>
    </location>
    <ligand>
        <name>Mg(2+)</name>
        <dbReference type="ChEBI" id="CHEBI:18420"/>
    </ligand>
</feature>
<comment type="caution">
    <text evidence="11">The sequence shown here is derived from an EMBL/GenBank/DDBJ whole genome shotgun (WGS) entry which is preliminary data.</text>
</comment>
<dbReference type="SMART" id="SM00788">
    <property type="entry name" value="Adenylsucc_synt"/>
    <property type="match status" value="1"/>
</dbReference>
<evidence type="ECO:0000313" key="11">
    <source>
        <dbReference type="EMBL" id="PRY00978.1"/>
    </source>
</evidence>
<dbReference type="SUPFAM" id="SSF52540">
    <property type="entry name" value="P-loop containing nucleoside triphosphate hydrolases"/>
    <property type="match status" value="1"/>
</dbReference>
<dbReference type="GO" id="GO:0005737">
    <property type="term" value="C:cytoplasm"/>
    <property type="evidence" value="ECO:0007669"/>
    <property type="project" value="UniProtKB-SubCell"/>
</dbReference>
<dbReference type="InterPro" id="IPR001114">
    <property type="entry name" value="Adenylosuccinate_synthetase"/>
</dbReference>
<feature type="binding site" evidence="8">
    <location>
        <begin position="330"/>
        <end position="332"/>
    </location>
    <ligand>
        <name>GTP</name>
        <dbReference type="ChEBI" id="CHEBI:37565"/>
    </ligand>
</feature>
<comment type="cofactor">
    <cofactor evidence="8">
        <name>Mg(2+)</name>
        <dbReference type="ChEBI" id="CHEBI:18420"/>
    </cofactor>
    <text evidence="8">Binds 1 Mg(2+) ion per subunit.</text>
</comment>
<keyword evidence="5 8" id="KW-0658">Purine biosynthesis</keyword>